<dbReference type="EMBL" id="CP022535">
    <property type="protein sequence ID" value="ASP28653.1"/>
    <property type="molecule type" value="Genomic_DNA"/>
</dbReference>
<dbReference type="PRINTS" id="PR00469">
    <property type="entry name" value="PNDRDTASEII"/>
</dbReference>
<accession>A0A222EQY9</accession>
<comment type="catalytic activity">
    <reaction evidence="5">
        <text>2 reduced [2Fe-2S]-[ferredoxin] + NADP(+) + H(+) = 2 oxidized [2Fe-2S]-[ferredoxin] + NADPH</text>
        <dbReference type="Rhea" id="RHEA:20125"/>
        <dbReference type="Rhea" id="RHEA-COMP:10000"/>
        <dbReference type="Rhea" id="RHEA-COMP:10001"/>
        <dbReference type="ChEBI" id="CHEBI:15378"/>
        <dbReference type="ChEBI" id="CHEBI:33737"/>
        <dbReference type="ChEBI" id="CHEBI:33738"/>
        <dbReference type="ChEBI" id="CHEBI:57783"/>
        <dbReference type="ChEBI" id="CHEBI:58349"/>
        <dbReference type="EC" id="1.18.1.2"/>
    </reaction>
</comment>
<dbReference type="InterPro" id="IPR023753">
    <property type="entry name" value="FAD/NAD-binding_dom"/>
</dbReference>
<dbReference type="OrthoDB" id="9806179at2"/>
<dbReference type="InterPro" id="IPR036188">
    <property type="entry name" value="FAD/NAD-bd_sf"/>
</dbReference>
<evidence type="ECO:0000256" key="2">
    <source>
        <dbReference type="ARBA" id="ARBA00022827"/>
    </source>
</evidence>
<comment type="similarity">
    <text evidence="5">Belongs to the ferredoxin--NADP reductase type 2 family.</text>
</comment>
<dbReference type="InterPro" id="IPR050097">
    <property type="entry name" value="Ferredoxin-NADP_redctase_2"/>
</dbReference>
<evidence type="ECO:0000256" key="3">
    <source>
        <dbReference type="ARBA" id="ARBA00022857"/>
    </source>
</evidence>
<evidence type="ECO:0000256" key="4">
    <source>
        <dbReference type="ARBA" id="ARBA00023002"/>
    </source>
</evidence>
<feature type="domain" description="FAD/NAD(P)-binding" evidence="6">
    <location>
        <begin position="4"/>
        <end position="301"/>
    </location>
</feature>
<keyword evidence="2 5" id="KW-0274">FAD</keyword>
<protein>
    <recommendedName>
        <fullName evidence="5">Ferredoxin--NADP reductase</fullName>
        <shortName evidence="5">FNR</shortName>
        <shortName evidence="5">Fd-NADP(+) reductase</shortName>
        <ecNumber evidence="5">1.18.1.2</ecNumber>
    </recommendedName>
</protein>
<dbReference type="AlphaFoldDB" id="A0A222EQY9"/>
<evidence type="ECO:0000259" key="6">
    <source>
        <dbReference type="Pfam" id="PF07992"/>
    </source>
</evidence>
<feature type="binding site" evidence="5">
    <location>
        <position position="87"/>
    </location>
    <ligand>
        <name>FAD</name>
        <dbReference type="ChEBI" id="CHEBI:57692"/>
    </ligand>
</feature>
<dbReference type="PANTHER" id="PTHR48105">
    <property type="entry name" value="THIOREDOXIN REDUCTASE 1-RELATED-RELATED"/>
    <property type="match status" value="1"/>
</dbReference>
<name>A0A222EQY9_9MOLU</name>
<keyword evidence="8" id="KW-1185">Reference proteome</keyword>
<comment type="cofactor">
    <cofactor evidence="5">
        <name>FAD</name>
        <dbReference type="ChEBI" id="CHEBI:57692"/>
    </cofactor>
    <text evidence="5">Binds 1 FAD per subunit.</text>
</comment>
<comment type="subunit">
    <text evidence="5">Homodimer.</text>
</comment>
<dbReference type="GO" id="GO:0050661">
    <property type="term" value="F:NADP binding"/>
    <property type="evidence" value="ECO:0007669"/>
    <property type="project" value="UniProtKB-UniRule"/>
</dbReference>
<reference evidence="7 8" key="1">
    <citation type="submission" date="2017-07" db="EMBL/GenBank/DDBJ databases">
        <title>Complete genome sequence of Spiroplasma corruscae EC-1 (DSM 19793).</title>
        <authorList>
            <person name="Tsai Y.-M."/>
            <person name="Lo W.-S."/>
            <person name="Kuo C.-H."/>
        </authorList>
    </citation>
    <scope>NUCLEOTIDE SEQUENCE [LARGE SCALE GENOMIC DNA]</scope>
    <source>
        <strain evidence="7 8">EC-1</strain>
    </source>
</reference>
<dbReference type="Gene3D" id="3.50.50.60">
    <property type="entry name" value="FAD/NAD(P)-binding domain"/>
    <property type="match status" value="2"/>
</dbReference>
<keyword evidence="3 5" id="KW-0521">NADP</keyword>
<dbReference type="InterPro" id="IPR022890">
    <property type="entry name" value="Fd--NADP_Rdtase_type_2"/>
</dbReference>
<organism evidence="7 8">
    <name type="scientific">Spiroplasma corruscae</name>
    <dbReference type="NCBI Taxonomy" id="216934"/>
    <lineage>
        <taxon>Bacteria</taxon>
        <taxon>Bacillati</taxon>
        <taxon>Mycoplasmatota</taxon>
        <taxon>Mollicutes</taxon>
        <taxon>Entomoplasmatales</taxon>
        <taxon>Spiroplasmataceae</taxon>
        <taxon>Spiroplasma</taxon>
    </lineage>
</organism>
<feature type="binding site" evidence="5">
    <location>
        <position position="45"/>
    </location>
    <ligand>
        <name>FAD</name>
        <dbReference type="ChEBI" id="CHEBI:57692"/>
    </ligand>
</feature>
<keyword evidence="1 5" id="KW-0285">Flavoprotein</keyword>
<keyword evidence="4 5" id="KW-0560">Oxidoreductase</keyword>
<evidence type="ECO:0000256" key="1">
    <source>
        <dbReference type="ARBA" id="ARBA00022630"/>
    </source>
</evidence>
<dbReference type="RefSeq" id="WP_157705398.1">
    <property type="nucleotide sequence ID" value="NZ_CP022535.1"/>
</dbReference>
<dbReference type="GO" id="GO:0050660">
    <property type="term" value="F:flavin adenine dinucleotide binding"/>
    <property type="evidence" value="ECO:0007669"/>
    <property type="project" value="UniProtKB-UniRule"/>
</dbReference>
<gene>
    <name evidence="7" type="primary">trxB</name>
    <name evidence="7" type="ORF">SCORR_v1c08810</name>
</gene>
<comment type="caution">
    <text evidence="5">Lacks conserved residue(s) required for the propagation of feature annotation.</text>
</comment>
<dbReference type="KEGG" id="scou:SCORR_v1c08810"/>
<feature type="binding site" evidence="5">
    <location>
        <position position="40"/>
    </location>
    <ligand>
        <name>FAD</name>
        <dbReference type="ChEBI" id="CHEBI:57692"/>
    </ligand>
</feature>
<proteinExistence type="inferred from homology"/>
<feature type="binding site" evidence="5">
    <location>
        <position position="32"/>
    </location>
    <ligand>
        <name>FAD</name>
        <dbReference type="ChEBI" id="CHEBI:57692"/>
    </ligand>
</feature>
<feature type="binding site" evidence="5">
    <location>
        <position position="286"/>
    </location>
    <ligand>
        <name>FAD</name>
        <dbReference type="ChEBI" id="CHEBI:57692"/>
    </ligand>
</feature>
<dbReference type="SUPFAM" id="SSF51905">
    <property type="entry name" value="FAD/NAD(P)-binding domain"/>
    <property type="match status" value="1"/>
</dbReference>
<evidence type="ECO:0000313" key="8">
    <source>
        <dbReference type="Proteomes" id="UP000203229"/>
    </source>
</evidence>
<dbReference type="EC" id="1.18.1.2" evidence="5"/>
<evidence type="ECO:0000313" key="7">
    <source>
        <dbReference type="EMBL" id="ASP28653.1"/>
    </source>
</evidence>
<dbReference type="Pfam" id="PF07992">
    <property type="entry name" value="Pyr_redox_2"/>
    <property type="match status" value="1"/>
</dbReference>
<evidence type="ECO:0000256" key="5">
    <source>
        <dbReference type="HAMAP-Rule" id="MF_01685"/>
    </source>
</evidence>
<sequence>MIKDLLIVGCGPGGLYAWKIAQKYELSGDIVEAKDSYGGQVSNLYPSKEIHNLPAILSITGKEAMDAMFESIDKTKNNIKSHFKTNVKNIKIVNNKELGIDLFEVTLSNDKTFFYKTILFTEGLGSYLPIKLFEKDYKNVFYKIDDINYYKDKNVLVFGGGDSAIDAANQLIGTAKSIKIIHRRNEFRGLKANLRDSINKGVEIITPYTYENIIEEDDNSIKKIILKNVEDDRKLEVELDFAIIFYGSSNQSFDFKNIKINKDDKNKIIVDSKMQSSIKNIFAAGDCCVHESKIKNLVATVYEALTAIINIDKVINAKDEVHRGW</sequence>
<dbReference type="GO" id="GO:0004324">
    <property type="term" value="F:ferredoxin-NADP+ reductase activity"/>
    <property type="evidence" value="ECO:0007669"/>
    <property type="project" value="UniProtKB-UniRule"/>
</dbReference>
<dbReference type="HAMAP" id="MF_01685">
    <property type="entry name" value="FENR2"/>
    <property type="match status" value="1"/>
</dbReference>
<dbReference type="PRINTS" id="PR00368">
    <property type="entry name" value="FADPNR"/>
</dbReference>
<dbReference type="Proteomes" id="UP000203229">
    <property type="component" value="Chromosome"/>
</dbReference>